<reference evidence="4" key="1">
    <citation type="submission" date="2021-04" db="EMBL/GenBank/DDBJ databases">
        <authorList>
            <person name="Chebbi M.A.C M."/>
        </authorList>
    </citation>
    <scope>NUCLEOTIDE SEQUENCE</scope>
</reference>
<feature type="compositionally biased region" description="Low complexity" evidence="1">
    <location>
        <begin position="297"/>
        <end position="312"/>
    </location>
</feature>
<dbReference type="GO" id="GO:0061909">
    <property type="term" value="P:autophagosome-lysosome fusion"/>
    <property type="evidence" value="ECO:0007669"/>
    <property type="project" value="TreeGrafter"/>
</dbReference>
<evidence type="ECO:0000259" key="2">
    <source>
        <dbReference type="Pfam" id="PF23069"/>
    </source>
</evidence>
<gene>
    <name evidence="4" type="ORF">HICCMSTLAB_LOCUS3459</name>
</gene>
<protein>
    <submittedName>
        <fullName evidence="4">Uncharacterized protein</fullName>
    </submittedName>
</protein>
<name>A0A8J2MGY8_COTCN</name>
<dbReference type="InterPro" id="IPR055471">
    <property type="entry name" value="DUF7043"/>
</dbReference>
<accession>A0A8J2MGY8</accession>
<comment type="caution">
    <text evidence="4">The sequence shown here is derived from an EMBL/GenBank/DDBJ whole genome shotgun (WGS) entry which is preliminary data.</text>
</comment>
<evidence type="ECO:0000313" key="4">
    <source>
        <dbReference type="EMBL" id="CAG5082107.1"/>
    </source>
</evidence>
<dbReference type="PANTHER" id="PTHR22255:SF9">
    <property type="entry name" value="LP06548P"/>
    <property type="match status" value="1"/>
</dbReference>
<dbReference type="InterPro" id="IPR055470">
    <property type="entry name" value="DUF7042"/>
</dbReference>
<dbReference type="PANTHER" id="PTHR22255">
    <property type="entry name" value="LP06548P"/>
    <property type="match status" value="1"/>
</dbReference>
<sequence>MFRLNPEPITCPFNGAPYTFTYNRGDKECNSPVSVAESCTDPTEELQCLALWKDGRNKYLVGTLKLFGRSAATNEETFRCFLYERNHHGEKVTYDIAQSGDSTCSALNDVSQGSRTIKLTKVDREHNKCKYPQWVTKHHAWHSLDGTRAYHFTTGNATLKVEQSKDQQNKGHKYEERIVCHNLESIDSPDKKVKLVAHITSGCDIGYVCMIFHRRSAGVIELQQSNVKTILPEEACKQQEDLSVMPYITLITSTLEKKRCPQPGRYHVVNYGSSHALSTPPRRQRKDTNIQIRDTPSSSSSSLSSSVSSSISQRAAEKRTWEEKNDDEQCSVSDIQIGCTTSDQSEMIIINTCEDKHEAYTCHDSWEEKGVWYTIVSQKQKSLSGISINVNSGSSIGSESAVTNASFCFSMRWVDPTPKLSGRGSRVEQEQELRLTWPVREFQRDDPNQWTYKLSNQGVCEDITRASATSASSFSRVSLVLSAGAAIICELLSR</sequence>
<dbReference type="OrthoDB" id="9979716at2759"/>
<keyword evidence="5" id="KW-1185">Reference proteome</keyword>
<evidence type="ECO:0000256" key="1">
    <source>
        <dbReference type="SAM" id="MobiDB-lite"/>
    </source>
</evidence>
<feature type="region of interest" description="Disordered" evidence="1">
    <location>
        <begin position="271"/>
        <end position="327"/>
    </location>
</feature>
<dbReference type="Proteomes" id="UP000786811">
    <property type="component" value="Unassembled WGS sequence"/>
</dbReference>
<dbReference type="AlphaFoldDB" id="A0A8J2MGY8"/>
<dbReference type="EMBL" id="CAJNRD030001118">
    <property type="protein sequence ID" value="CAG5082107.1"/>
    <property type="molecule type" value="Genomic_DNA"/>
</dbReference>
<organism evidence="4 5">
    <name type="scientific">Cotesia congregata</name>
    <name type="common">Parasitoid wasp</name>
    <name type="synonym">Apanteles congregatus</name>
    <dbReference type="NCBI Taxonomy" id="51543"/>
    <lineage>
        <taxon>Eukaryota</taxon>
        <taxon>Metazoa</taxon>
        <taxon>Ecdysozoa</taxon>
        <taxon>Arthropoda</taxon>
        <taxon>Hexapoda</taxon>
        <taxon>Insecta</taxon>
        <taxon>Pterygota</taxon>
        <taxon>Neoptera</taxon>
        <taxon>Endopterygota</taxon>
        <taxon>Hymenoptera</taxon>
        <taxon>Apocrita</taxon>
        <taxon>Ichneumonoidea</taxon>
        <taxon>Braconidae</taxon>
        <taxon>Microgastrinae</taxon>
        <taxon>Cotesia</taxon>
    </lineage>
</organism>
<dbReference type="Pfam" id="PF23070">
    <property type="entry name" value="DUF7043"/>
    <property type="match status" value="1"/>
</dbReference>
<feature type="domain" description="DUF7042" evidence="2">
    <location>
        <begin position="43"/>
        <end position="121"/>
    </location>
</feature>
<feature type="domain" description="DUF7043" evidence="3">
    <location>
        <begin position="126"/>
        <end position="243"/>
    </location>
</feature>
<dbReference type="Pfam" id="PF23069">
    <property type="entry name" value="DUF7042"/>
    <property type="match status" value="1"/>
</dbReference>
<proteinExistence type="predicted"/>
<evidence type="ECO:0000313" key="5">
    <source>
        <dbReference type="Proteomes" id="UP000786811"/>
    </source>
</evidence>
<evidence type="ECO:0000259" key="3">
    <source>
        <dbReference type="Pfam" id="PF23070"/>
    </source>
</evidence>